<feature type="domain" description="tRNA-guanine(15) transglycosylase-like" evidence="1">
    <location>
        <begin position="57"/>
        <end position="210"/>
    </location>
</feature>
<accession>A0A9P6EEX1</accession>
<dbReference type="Proteomes" id="UP000807306">
    <property type="component" value="Unassembled WGS sequence"/>
</dbReference>
<comment type="caution">
    <text evidence="2">The sequence shown here is derived from an EMBL/GenBank/DDBJ whole genome shotgun (WGS) entry which is preliminary data.</text>
</comment>
<sequence length="562" mass="62467">MAMTASTSSVSFSLSNWGPVSTTRSKIFGPRLGSLILHRHPQESDLDLSLPSTSREIRLETPTFLTSTSRGVVPHLSRDNVKRCESIRWVNVPFESFMESNPPVPTIHPGPDPLHKFLGFNQSQQIISMSARNPCDGRQLPPNGKDTVSVWTLQGVRKLTPSDWQKYATKCQPDVVFALSDTPFTDPPYSQKRMTKSIERSAQWLARLLSSPTIPLPSVILHLAGLSSSPARRAFSNSLLEPLYGPELEAVAHMGIKNLDEGVVGYSVDLVPIRMTIEAEGRKIASTNNTATPSALTPMFNQTRHLAVPLHTAQIIPLVHSSLSSLPPFKLRLINGIESPHEVLRYISKVGIDVFDAGWAQKCASIGVALDFEFPVITRKDVGEVGRLQIGCNLYDEAYQMDFRALSSSFLCQCPTCVPVSTPEGEEIKHGVDSEEYTRTTAIPTHPSTAVLSEVKGYTRAYIHHLLHTHEMSAHTLLTMHNLETLDRFFRGIRGLLTQLENSQKNEVASSLWDDEVSRFTLTYDELASFEVLETARGMWKDVDIKRGKGRLSKEKNEGEND</sequence>
<dbReference type="InterPro" id="IPR050852">
    <property type="entry name" value="Queuine_tRNA-ribosyltrfase"/>
</dbReference>
<evidence type="ECO:0000313" key="3">
    <source>
        <dbReference type="Proteomes" id="UP000807306"/>
    </source>
</evidence>
<dbReference type="InterPro" id="IPR036511">
    <property type="entry name" value="TGT-like_sf"/>
</dbReference>
<dbReference type="OrthoDB" id="27601at2759"/>
<name>A0A9P6EEX1_9AGAR</name>
<dbReference type="GO" id="GO:0006400">
    <property type="term" value="P:tRNA modification"/>
    <property type="evidence" value="ECO:0007669"/>
    <property type="project" value="InterPro"/>
</dbReference>
<organism evidence="2 3">
    <name type="scientific">Crepidotus variabilis</name>
    <dbReference type="NCBI Taxonomy" id="179855"/>
    <lineage>
        <taxon>Eukaryota</taxon>
        <taxon>Fungi</taxon>
        <taxon>Dikarya</taxon>
        <taxon>Basidiomycota</taxon>
        <taxon>Agaricomycotina</taxon>
        <taxon>Agaricomycetes</taxon>
        <taxon>Agaricomycetidae</taxon>
        <taxon>Agaricales</taxon>
        <taxon>Agaricineae</taxon>
        <taxon>Crepidotaceae</taxon>
        <taxon>Crepidotus</taxon>
    </lineage>
</organism>
<dbReference type="Pfam" id="PF01702">
    <property type="entry name" value="TGT"/>
    <property type="match status" value="3"/>
</dbReference>
<evidence type="ECO:0000313" key="2">
    <source>
        <dbReference type="EMBL" id="KAF9528263.1"/>
    </source>
</evidence>
<gene>
    <name evidence="2" type="ORF">CPB83DRAFT_814190</name>
</gene>
<dbReference type="AlphaFoldDB" id="A0A9P6EEX1"/>
<dbReference type="PANTHER" id="PTHR46064">
    <property type="entry name" value="QUEUINE TRNA-RIBOSYLTRANSFERASE ACCESSORY SUBUNIT 2"/>
    <property type="match status" value="1"/>
</dbReference>
<feature type="domain" description="tRNA-guanine(15) transglycosylase-like" evidence="1">
    <location>
        <begin position="456"/>
        <end position="495"/>
    </location>
</feature>
<dbReference type="Gene3D" id="3.20.20.105">
    <property type="entry name" value="Queuine tRNA-ribosyltransferase-like"/>
    <property type="match status" value="1"/>
</dbReference>
<evidence type="ECO:0000259" key="1">
    <source>
        <dbReference type="Pfam" id="PF01702"/>
    </source>
</evidence>
<dbReference type="InterPro" id="IPR002616">
    <property type="entry name" value="tRNA_ribo_trans-like"/>
</dbReference>
<feature type="domain" description="tRNA-guanine(15) transglycosylase-like" evidence="1">
    <location>
        <begin position="312"/>
        <end position="446"/>
    </location>
</feature>
<protein>
    <submittedName>
        <fullName evidence="2">Queuine tRNA-ribosyltransferase-domain-containing protein</fullName>
    </submittedName>
</protein>
<dbReference type="EMBL" id="MU157854">
    <property type="protein sequence ID" value="KAF9528263.1"/>
    <property type="molecule type" value="Genomic_DNA"/>
</dbReference>
<proteinExistence type="predicted"/>
<reference evidence="2" key="1">
    <citation type="submission" date="2020-11" db="EMBL/GenBank/DDBJ databases">
        <authorList>
            <consortium name="DOE Joint Genome Institute"/>
            <person name="Ahrendt S."/>
            <person name="Riley R."/>
            <person name="Andreopoulos W."/>
            <person name="Labutti K."/>
            <person name="Pangilinan J."/>
            <person name="Ruiz-Duenas F.J."/>
            <person name="Barrasa J.M."/>
            <person name="Sanchez-Garcia M."/>
            <person name="Camarero S."/>
            <person name="Miyauchi S."/>
            <person name="Serrano A."/>
            <person name="Linde D."/>
            <person name="Babiker R."/>
            <person name="Drula E."/>
            <person name="Ayuso-Fernandez I."/>
            <person name="Pacheco R."/>
            <person name="Padilla G."/>
            <person name="Ferreira P."/>
            <person name="Barriuso J."/>
            <person name="Kellner H."/>
            <person name="Castanera R."/>
            <person name="Alfaro M."/>
            <person name="Ramirez L."/>
            <person name="Pisabarro A.G."/>
            <person name="Kuo A."/>
            <person name="Tritt A."/>
            <person name="Lipzen A."/>
            <person name="He G."/>
            <person name="Yan M."/>
            <person name="Ng V."/>
            <person name="Cullen D."/>
            <person name="Martin F."/>
            <person name="Rosso M.-N."/>
            <person name="Henrissat B."/>
            <person name="Hibbett D."/>
            <person name="Martinez A.T."/>
            <person name="Grigoriev I.V."/>
        </authorList>
    </citation>
    <scope>NUCLEOTIDE SEQUENCE</scope>
    <source>
        <strain evidence="2">CBS 506.95</strain>
    </source>
</reference>
<keyword evidence="3" id="KW-1185">Reference proteome</keyword>
<dbReference type="SUPFAM" id="SSF51713">
    <property type="entry name" value="tRNA-guanine transglycosylase"/>
    <property type="match status" value="2"/>
</dbReference>
<dbReference type="PANTHER" id="PTHR46064:SF1">
    <property type="entry name" value="QUEUINE TRNA-RIBOSYLTRANSFERASE ACCESSORY SUBUNIT 2"/>
    <property type="match status" value="1"/>
</dbReference>